<proteinExistence type="predicted"/>
<dbReference type="AlphaFoldDB" id="A0A1C6Z3X6"/>
<name>A0A1C6Z3X6_HAFAL</name>
<evidence type="ECO:0000313" key="2">
    <source>
        <dbReference type="Proteomes" id="UP000094844"/>
    </source>
</evidence>
<protein>
    <submittedName>
        <fullName evidence="1">Uncharacterized protein</fullName>
    </submittedName>
</protein>
<accession>A0A1C6Z3X6</accession>
<gene>
    <name evidence="1" type="ORF">BN1044_03381</name>
</gene>
<evidence type="ECO:0000313" key="1">
    <source>
        <dbReference type="EMBL" id="SCM53886.1"/>
    </source>
</evidence>
<dbReference type="EMBL" id="FMIQ01000062">
    <property type="protein sequence ID" value="SCM53886.1"/>
    <property type="molecule type" value="Genomic_DNA"/>
</dbReference>
<organism evidence="1 2">
    <name type="scientific">Hafnia alvei</name>
    <dbReference type="NCBI Taxonomy" id="569"/>
    <lineage>
        <taxon>Bacteria</taxon>
        <taxon>Pseudomonadati</taxon>
        <taxon>Pseudomonadota</taxon>
        <taxon>Gammaproteobacteria</taxon>
        <taxon>Enterobacterales</taxon>
        <taxon>Hafniaceae</taxon>
        <taxon>Hafnia</taxon>
    </lineage>
</organism>
<sequence>MYLLCSIPSAFRLSRRGVRFRPPINTELPCAIINEGVRAETTSAWSLHSRAFIRDAISAPVWYRPSRAPQTPSVHPCTGGSLYQGLNNLKDKKTKCLLSFLCLRNAF</sequence>
<dbReference type="Proteomes" id="UP000094844">
    <property type="component" value="Unassembled WGS sequence"/>
</dbReference>
<reference evidence="1 2" key="1">
    <citation type="submission" date="2016-09" db="EMBL/GenBank/DDBJ databases">
        <authorList>
            <person name="Capua I."/>
            <person name="De Benedictis P."/>
            <person name="Joannis T."/>
            <person name="Lombin L.H."/>
            <person name="Cattoli G."/>
        </authorList>
    </citation>
    <scope>NUCLEOTIDE SEQUENCE [LARGE SCALE GENOMIC DNA]</scope>
    <source>
        <strain evidence="1 2">GB001</strain>
    </source>
</reference>